<dbReference type="EMBL" id="MT497017">
    <property type="protein sequence ID" value="QLF85254.1"/>
    <property type="molecule type" value="Genomic_DNA"/>
</dbReference>
<dbReference type="Proteomes" id="UP000510645">
    <property type="component" value="Segment"/>
</dbReference>
<organism evidence="1 2">
    <name type="scientific">Flavobacterium phage vB_FspP_elemoA_7-9A</name>
    <dbReference type="NCBI Taxonomy" id="2743781"/>
    <lineage>
        <taxon>Viruses</taxon>
        <taxon>Duplodnaviria</taxon>
        <taxon>Heunggongvirae</taxon>
        <taxon>Uroviricota</taxon>
        <taxon>Caudoviricetes</taxon>
        <taxon>Elemovirus</taxon>
        <taxon>Elemovirus elemoA</taxon>
    </lineage>
</organism>
<sequence length="117" mass="13439">MVENNNITVSFDFDATLSLPSVQEYAKELIEGGYNVIVTTTRHSKYLNQDLIKVTDKLGIKKVIYTNGEKKQHYMEGVDIHLDNDETELREISRSTYTEVINVTDNQWKATAQNLLQ</sequence>
<proteinExistence type="predicted"/>
<name>A0A7D5G2W4_9CAUD</name>
<dbReference type="GO" id="GO:0016787">
    <property type="term" value="F:hydrolase activity"/>
    <property type="evidence" value="ECO:0007669"/>
    <property type="project" value="UniProtKB-KW"/>
</dbReference>
<keyword evidence="1" id="KW-0378">Hydrolase</keyword>
<evidence type="ECO:0000313" key="1">
    <source>
        <dbReference type="EMBL" id="QLF85254.1"/>
    </source>
</evidence>
<evidence type="ECO:0000313" key="2">
    <source>
        <dbReference type="Proteomes" id="UP000510645"/>
    </source>
</evidence>
<protein>
    <submittedName>
        <fullName evidence="1">HAD family hydrolase</fullName>
    </submittedName>
</protein>
<reference evidence="1 2" key="1">
    <citation type="submission" date="2020-05" db="EMBL/GenBank/DDBJ databases">
        <title>Genomics and ecology of novel Flavobacterium phages from the Baltic Sea.</title>
        <authorList>
            <person name="Hoetzinger M."/>
            <person name="Nilsson E."/>
            <person name="Holmfeldt K."/>
        </authorList>
    </citation>
    <scope>NUCLEOTIDE SEQUENCE [LARGE SCALE GENOMIC DNA]</scope>
</reference>
<gene>
    <name evidence="1" type="ORF">elemo79Aphanotate_60</name>
</gene>
<keyword evidence="2" id="KW-1185">Reference proteome</keyword>
<accession>A0A7D5G2W4</accession>